<protein>
    <submittedName>
        <fullName evidence="7">Polyprenyl synthetase family protein</fullName>
    </submittedName>
</protein>
<evidence type="ECO:0000256" key="3">
    <source>
        <dbReference type="ARBA" id="ARBA00022679"/>
    </source>
</evidence>
<dbReference type="InterPro" id="IPR000092">
    <property type="entry name" value="Polyprenyl_synt"/>
</dbReference>
<reference evidence="8" key="1">
    <citation type="journal article" date="2019" name="Int. J. Syst. Evol. Microbiol.">
        <title>The Global Catalogue of Microorganisms (GCM) 10K type strain sequencing project: providing services to taxonomists for standard genome sequencing and annotation.</title>
        <authorList>
            <consortium name="The Broad Institute Genomics Platform"/>
            <consortium name="The Broad Institute Genome Sequencing Center for Infectious Disease"/>
            <person name="Wu L."/>
            <person name="Ma J."/>
        </authorList>
    </citation>
    <scope>NUCLEOTIDE SEQUENCE [LARGE SCALE GENOMIC DNA]</scope>
    <source>
        <strain evidence="8">JCM 16001</strain>
    </source>
</reference>
<dbReference type="PANTHER" id="PTHR12001">
    <property type="entry name" value="GERANYLGERANYL PYROPHOSPHATE SYNTHASE"/>
    <property type="match status" value="1"/>
</dbReference>
<keyword evidence="3 6" id="KW-0808">Transferase</keyword>
<evidence type="ECO:0000256" key="4">
    <source>
        <dbReference type="ARBA" id="ARBA00022723"/>
    </source>
</evidence>
<organism evidence="7 8">
    <name type="scientific">Glycomyces endophyticus</name>
    <dbReference type="NCBI Taxonomy" id="480996"/>
    <lineage>
        <taxon>Bacteria</taxon>
        <taxon>Bacillati</taxon>
        <taxon>Actinomycetota</taxon>
        <taxon>Actinomycetes</taxon>
        <taxon>Glycomycetales</taxon>
        <taxon>Glycomycetaceae</taxon>
        <taxon>Glycomyces</taxon>
    </lineage>
</organism>
<dbReference type="PROSITE" id="PS00444">
    <property type="entry name" value="POLYPRENYL_SYNTHASE_2"/>
    <property type="match status" value="1"/>
</dbReference>
<keyword evidence="4" id="KW-0479">Metal-binding</keyword>
<evidence type="ECO:0000256" key="2">
    <source>
        <dbReference type="ARBA" id="ARBA00006706"/>
    </source>
</evidence>
<comment type="caution">
    <text evidence="7">The sequence shown here is derived from an EMBL/GenBank/DDBJ whole genome shotgun (WGS) entry which is preliminary data.</text>
</comment>
<dbReference type="InterPro" id="IPR033749">
    <property type="entry name" value="Polyprenyl_synt_CS"/>
</dbReference>
<gene>
    <name evidence="7" type="ORF">GCM10009830_29730</name>
</gene>
<dbReference type="Gene3D" id="1.10.600.10">
    <property type="entry name" value="Farnesyl Diphosphate Synthase"/>
    <property type="match status" value="1"/>
</dbReference>
<comment type="cofactor">
    <cofactor evidence="1">
        <name>Mg(2+)</name>
        <dbReference type="ChEBI" id="CHEBI:18420"/>
    </cofactor>
</comment>
<evidence type="ECO:0000256" key="6">
    <source>
        <dbReference type="RuleBase" id="RU004466"/>
    </source>
</evidence>
<comment type="similarity">
    <text evidence="2 6">Belongs to the FPP/GGPP synthase family.</text>
</comment>
<dbReference type="RefSeq" id="WP_344487682.1">
    <property type="nucleotide sequence ID" value="NZ_BAAAQF010000010.1"/>
</dbReference>
<evidence type="ECO:0000256" key="5">
    <source>
        <dbReference type="ARBA" id="ARBA00022842"/>
    </source>
</evidence>
<dbReference type="EMBL" id="BAAAQF010000010">
    <property type="protein sequence ID" value="GAA1680727.1"/>
    <property type="molecule type" value="Genomic_DNA"/>
</dbReference>
<dbReference type="SFLD" id="SFLDS00005">
    <property type="entry name" value="Isoprenoid_Synthase_Type_I"/>
    <property type="match status" value="1"/>
</dbReference>
<dbReference type="Pfam" id="PF00348">
    <property type="entry name" value="polyprenyl_synt"/>
    <property type="match status" value="1"/>
</dbReference>
<dbReference type="Proteomes" id="UP001499851">
    <property type="component" value="Unassembled WGS sequence"/>
</dbReference>
<dbReference type="PROSITE" id="PS00723">
    <property type="entry name" value="POLYPRENYL_SYNTHASE_1"/>
    <property type="match status" value="1"/>
</dbReference>
<evidence type="ECO:0000313" key="8">
    <source>
        <dbReference type="Proteomes" id="UP001499851"/>
    </source>
</evidence>
<dbReference type="InterPro" id="IPR008949">
    <property type="entry name" value="Isoprenoid_synthase_dom_sf"/>
</dbReference>
<proteinExistence type="inferred from homology"/>
<sequence length="349" mass="35474">MSAADAAAVDAMVDRALARLAAKGRARDPRAAVIAEAAVDAATGGKRFRPRLVATSYLAFGGGAAEGAVADVAAGFELLHTAFVIHDDVIDGDVERRGKPNVSGVFRAGARAAGASFGRAATFGDAASILVGDVLLYEATRLIAGADLPAGARGGLLDLLDDVILVSAAGELADVEYATLPNPPSPEAVLATARDKTAVYSISAPLQAGALIAGAPDEAVAALGAAGRSLGLAFQLADDLIGAFGTAGQAGRTPGADLREGKHTALVALARRSDEWSEVESAIAMARIGPEGVRAAQEALDACGARKRVSALIDETLDAARARWSRAPIPEAARRMLGDLTDVIEERVP</sequence>
<keyword evidence="5" id="KW-0460">Magnesium</keyword>
<accession>A0ABP4T1C7</accession>
<evidence type="ECO:0000256" key="1">
    <source>
        <dbReference type="ARBA" id="ARBA00001946"/>
    </source>
</evidence>
<evidence type="ECO:0000313" key="7">
    <source>
        <dbReference type="EMBL" id="GAA1680727.1"/>
    </source>
</evidence>
<name>A0ABP4T1C7_9ACTN</name>
<keyword evidence="8" id="KW-1185">Reference proteome</keyword>
<dbReference type="PANTHER" id="PTHR12001:SF85">
    <property type="entry name" value="SHORT CHAIN ISOPRENYL DIPHOSPHATE SYNTHASE"/>
    <property type="match status" value="1"/>
</dbReference>
<dbReference type="SUPFAM" id="SSF48576">
    <property type="entry name" value="Terpenoid synthases"/>
    <property type="match status" value="1"/>
</dbReference>